<evidence type="ECO:0000256" key="1">
    <source>
        <dbReference type="SAM" id="SignalP"/>
    </source>
</evidence>
<evidence type="ECO:0000313" key="3">
    <source>
        <dbReference type="Proteomes" id="UP001219525"/>
    </source>
</evidence>
<comment type="caution">
    <text evidence="2">The sequence shown here is derived from an EMBL/GenBank/DDBJ whole genome shotgun (WGS) entry which is preliminary data.</text>
</comment>
<dbReference type="AlphaFoldDB" id="A0AAD6VVY7"/>
<gene>
    <name evidence="2" type="ORF">GGX14DRAFT_388765</name>
</gene>
<keyword evidence="1" id="KW-0732">Signal</keyword>
<protein>
    <recommendedName>
        <fullName evidence="4">Secreted protein</fullName>
    </recommendedName>
</protein>
<reference evidence="2" key="1">
    <citation type="submission" date="2023-03" db="EMBL/GenBank/DDBJ databases">
        <title>Massive genome expansion in bonnet fungi (Mycena s.s.) driven by repeated elements and novel gene families across ecological guilds.</title>
        <authorList>
            <consortium name="Lawrence Berkeley National Laboratory"/>
            <person name="Harder C.B."/>
            <person name="Miyauchi S."/>
            <person name="Viragh M."/>
            <person name="Kuo A."/>
            <person name="Thoen E."/>
            <person name="Andreopoulos B."/>
            <person name="Lu D."/>
            <person name="Skrede I."/>
            <person name="Drula E."/>
            <person name="Henrissat B."/>
            <person name="Morin E."/>
            <person name="Kohler A."/>
            <person name="Barry K."/>
            <person name="LaButti K."/>
            <person name="Morin E."/>
            <person name="Salamov A."/>
            <person name="Lipzen A."/>
            <person name="Mereny Z."/>
            <person name="Hegedus B."/>
            <person name="Baldrian P."/>
            <person name="Stursova M."/>
            <person name="Weitz H."/>
            <person name="Taylor A."/>
            <person name="Grigoriev I.V."/>
            <person name="Nagy L.G."/>
            <person name="Martin F."/>
            <person name="Kauserud H."/>
        </authorList>
    </citation>
    <scope>NUCLEOTIDE SEQUENCE</scope>
    <source>
        <strain evidence="2">9144</strain>
    </source>
</reference>
<accession>A0AAD6VVY7</accession>
<dbReference type="Proteomes" id="UP001219525">
    <property type="component" value="Unassembled WGS sequence"/>
</dbReference>
<proteinExistence type="predicted"/>
<feature type="chain" id="PRO_5042059009" description="Secreted protein" evidence="1">
    <location>
        <begin position="21"/>
        <end position="144"/>
    </location>
</feature>
<evidence type="ECO:0000313" key="2">
    <source>
        <dbReference type="EMBL" id="KAJ7221626.1"/>
    </source>
</evidence>
<keyword evidence="3" id="KW-1185">Reference proteome</keyword>
<feature type="signal peptide" evidence="1">
    <location>
        <begin position="1"/>
        <end position="20"/>
    </location>
</feature>
<dbReference type="EMBL" id="JARJCW010000008">
    <property type="protein sequence ID" value="KAJ7221626.1"/>
    <property type="molecule type" value="Genomic_DNA"/>
</dbReference>
<organism evidence="2 3">
    <name type="scientific">Mycena pura</name>
    <dbReference type="NCBI Taxonomy" id="153505"/>
    <lineage>
        <taxon>Eukaryota</taxon>
        <taxon>Fungi</taxon>
        <taxon>Dikarya</taxon>
        <taxon>Basidiomycota</taxon>
        <taxon>Agaricomycotina</taxon>
        <taxon>Agaricomycetes</taxon>
        <taxon>Agaricomycetidae</taxon>
        <taxon>Agaricales</taxon>
        <taxon>Marasmiineae</taxon>
        <taxon>Mycenaceae</taxon>
        <taxon>Mycena</taxon>
    </lineage>
</organism>
<sequence>MFLVLQCACVLACLPCWLVGRNLIVFLHRQFIFIPHNGTSVLQHVHDTTSKLKMRTVVPKAAATPVNGFPIRISGYWSTFVSLETLRRTFLLNVEIGFEGQLVRHGAWGVEVAVELGAKLIHKILREIKVGEIHHPTGSWEHPC</sequence>
<evidence type="ECO:0008006" key="4">
    <source>
        <dbReference type="Google" id="ProtNLM"/>
    </source>
</evidence>
<name>A0AAD6VVY7_9AGAR</name>